<feature type="domain" description="SH3" evidence="7">
    <location>
        <begin position="916"/>
        <end position="974"/>
    </location>
</feature>
<evidence type="ECO:0000256" key="6">
    <source>
        <dbReference type="SAM" id="MobiDB-lite"/>
    </source>
</evidence>
<dbReference type="Pfam" id="PF02759">
    <property type="entry name" value="RUN"/>
    <property type="match status" value="1"/>
</dbReference>
<evidence type="ECO:0008006" key="11">
    <source>
        <dbReference type="Google" id="ProtNLM"/>
    </source>
</evidence>
<feature type="region of interest" description="Disordered" evidence="6">
    <location>
        <begin position="169"/>
        <end position="225"/>
    </location>
</feature>
<evidence type="ECO:0000256" key="2">
    <source>
        <dbReference type="ARBA" id="ARBA00022443"/>
    </source>
</evidence>
<feature type="domain" description="RUN" evidence="8">
    <location>
        <begin position="596"/>
        <end position="740"/>
    </location>
</feature>
<organism evidence="9 10">
    <name type="scientific">Neotoma lepida</name>
    <name type="common">Desert woodrat</name>
    <dbReference type="NCBI Taxonomy" id="56216"/>
    <lineage>
        <taxon>Eukaryota</taxon>
        <taxon>Metazoa</taxon>
        <taxon>Chordata</taxon>
        <taxon>Craniata</taxon>
        <taxon>Vertebrata</taxon>
        <taxon>Euteleostomi</taxon>
        <taxon>Mammalia</taxon>
        <taxon>Eutheria</taxon>
        <taxon>Euarchontoglires</taxon>
        <taxon>Glires</taxon>
        <taxon>Rodentia</taxon>
        <taxon>Myomorpha</taxon>
        <taxon>Muroidea</taxon>
        <taxon>Cricetidae</taxon>
        <taxon>Neotominae</taxon>
        <taxon>Neotoma</taxon>
    </lineage>
</organism>
<dbReference type="Proteomes" id="UP000092124">
    <property type="component" value="Unassembled WGS sequence"/>
</dbReference>
<dbReference type="PROSITE" id="PS50826">
    <property type="entry name" value="RUN"/>
    <property type="match status" value="1"/>
</dbReference>
<keyword evidence="3" id="KW-0963">Cytoplasm</keyword>
<evidence type="ECO:0000313" key="9">
    <source>
        <dbReference type="EMBL" id="OBS59072.1"/>
    </source>
</evidence>
<protein>
    <recommendedName>
        <fullName evidence="11">RUN and SH3 domain-containing protein 1</fullName>
    </recommendedName>
</protein>
<comment type="subcellular location">
    <subcellularLocation>
        <location evidence="1">Cytoplasm</location>
    </subcellularLocation>
</comment>
<feature type="region of interest" description="Disordered" evidence="6">
    <location>
        <begin position="80"/>
        <end position="151"/>
    </location>
</feature>
<keyword evidence="10" id="KW-1185">Reference proteome</keyword>
<dbReference type="InterPro" id="IPR001452">
    <property type="entry name" value="SH3_domain"/>
</dbReference>
<evidence type="ECO:0000256" key="5">
    <source>
        <dbReference type="PROSITE-ProRule" id="PRU00192"/>
    </source>
</evidence>
<feature type="compositionally biased region" description="Polar residues" evidence="6">
    <location>
        <begin position="181"/>
        <end position="190"/>
    </location>
</feature>
<feature type="region of interest" description="Disordered" evidence="6">
    <location>
        <begin position="31"/>
        <end position="66"/>
    </location>
</feature>
<dbReference type="InterPro" id="IPR036028">
    <property type="entry name" value="SH3-like_dom_sf"/>
</dbReference>
<dbReference type="PANTHER" id="PTHR15591">
    <property type="entry name" value="RUN AND SH3 DOMAIN CONTAINING"/>
    <property type="match status" value="1"/>
</dbReference>
<feature type="region of interest" description="Disordered" evidence="6">
    <location>
        <begin position="822"/>
        <end position="855"/>
    </location>
</feature>
<dbReference type="InterPro" id="IPR004012">
    <property type="entry name" value="Run_dom"/>
</dbReference>
<dbReference type="SMART" id="SM00593">
    <property type="entry name" value="RUN"/>
    <property type="match status" value="1"/>
</dbReference>
<dbReference type="Gene3D" id="1.20.58.900">
    <property type="match status" value="1"/>
</dbReference>
<feature type="compositionally biased region" description="Low complexity" evidence="6">
    <location>
        <begin position="169"/>
        <end position="180"/>
    </location>
</feature>
<dbReference type="InterPro" id="IPR047341">
    <property type="entry name" value="RUN_RUSC1"/>
</dbReference>
<dbReference type="SUPFAM" id="SSF140741">
    <property type="entry name" value="RUN domain-like"/>
    <property type="match status" value="1"/>
</dbReference>
<proteinExistence type="predicted"/>
<evidence type="ECO:0000259" key="8">
    <source>
        <dbReference type="PROSITE" id="PS50826"/>
    </source>
</evidence>
<evidence type="ECO:0000259" key="7">
    <source>
        <dbReference type="PROSITE" id="PS50002"/>
    </source>
</evidence>
<evidence type="ECO:0000256" key="4">
    <source>
        <dbReference type="ARBA" id="ARBA00022553"/>
    </source>
</evidence>
<dbReference type="PANTHER" id="PTHR15591:SF11">
    <property type="entry name" value="AP-4 COMPLEX ACCESSORY SUBUNIT RUSC1"/>
    <property type="match status" value="1"/>
</dbReference>
<evidence type="ECO:0000313" key="10">
    <source>
        <dbReference type="Proteomes" id="UP000092124"/>
    </source>
</evidence>
<dbReference type="InterPro" id="IPR037213">
    <property type="entry name" value="Run_dom_sf"/>
</dbReference>
<reference evidence="9 10" key="1">
    <citation type="submission" date="2016-06" db="EMBL/GenBank/DDBJ databases">
        <title>The Draft Genome Sequence and Annotation of the Desert Woodrat Neotoma lepida.</title>
        <authorList>
            <person name="Campbell M."/>
            <person name="Oakeson K.F."/>
            <person name="Yandell M."/>
            <person name="Halpert J.R."/>
            <person name="Dearing D."/>
        </authorList>
    </citation>
    <scope>NUCLEOTIDE SEQUENCE [LARGE SCALE GENOMIC DNA]</scope>
    <source>
        <strain evidence="9">417</strain>
        <tissue evidence="9">Liver</tissue>
    </source>
</reference>
<feature type="region of interest" description="Disordered" evidence="6">
    <location>
        <begin position="780"/>
        <end position="804"/>
    </location>
</feature>
<dbReference type="GO" id="GO:0031410">
    <property type="term" value="C:cytoplasmic vesicle"/>
    <property type="evidence" value="ECO:0007669"/>
    <property type="project" value="TreeGrafter"/>
</dbReference>
<dbReference type="OrthoDB" id="9884296at2759"/>
<dbReference type="Gene3D" id="2.30.30.40">
    <property type="entry name" value="SH3 Domains"/>
    <property type="match status" value="1"/>
</dbReference>
<dbReference type="SMART" id="SM00326">
    <property type="entry name" value="SH3"/>
    <property type="match status" value="1"/>
</dbReference>
<dbReference type="PROSITE" id="PS50002">
    <property type="entry name" value="SH3"/>
    <property type="match status" value="1"/>
</dbReference>
<evidence type="ECO:0000256" key="1">
    <source>
        <dbReference type="ARBA" id="ARBA00004496"/>
    </source>
</evidence>
<gene>
    <name evidence="9" type="ORF">A6R68_09802</name>
</gene>
<dbReference type="SUPFAM" id="SSF50044">
    <property type="entry name" value="SH3-domain"/>
    <property type="match status" value="1"/>
</dbReference>
<dbReference type="FunFam" id="1.20.58.900:FF:000006">
    <property type="entry name" value="RUN and SH3 domain containing 1"/>
    <property type="match status" value="1"/>
</dbReference>
<feature type="compositionally biased region" description="Pro residues" evidence="6">
    <location>
        <begin position="465"/>
        <end position="484"/>
    </location>
</feature>
<accession>A0A1A6G0Z6</accession>
<feature type="compositionally biased region" description="Low complexity" evidence="6">
    <location>
        <begin position="95"/>
        <end position="118"/>
    </location>
</feature>
<dbReference type="STRING" id="56216.A0A1A6G0Z6"/>
<feature type="compositionally biased region" description="Polar residues" evidence="6">
    <location>
        <begin position="780"/>
        <end position="795"/>
    </location>
</feature>
<evidence type="ECO:0000256" key="3">
    <source>
        <dbReference type="ARBA" id="ARBA00022490"/>
    </source>
</evidence>
<comment type="caution">
    <text evidence="9">The sequence shown here is derived from an EMBL/GenBank/DDBJ whole genome shotgun (WGS) entry which is preliminary data.</text>
</comment>
<keyword evidence="2 5" id="KW-0728">SH3 domain</keyword>
<keyword evidence="4" id="KW-0597">Phosphoprotein</keyword>
<dbReference type="AlphaFoldDB" id="A0A1A6G0Z6"/>
<dbReference type="EMBL" id="LZPO01108915">
    <property type="protein sequence ID" value="OBS59072.1"/>
    <property type="molecule type" value="Genomic_DNA"/>
</dbReference>
<dbReference type="Pfam" id="PF14604">
    <property type="entry name" value="SH3_9"/>
    <property type="match status" value="1"/>
</dbReference>
<feature type="region of interest" description="Disordered" evidence="6">
    <location>
        <begin position="457"/>
        <end position="502"/>
    </location>
</feature>
<name>A0A1A6G0Z6_NEOLE</name>
<sequence>MLSPQRALLCNLNHIHLQHVSLGLHLSRRPELREGPLSTPPPPGDTGGKESRGPCSGTLVDANSNSPAVPCRCCQEHGPSIENQQDPSQEEEEAASPSDPGCSSSLSSCSDLSPDESPVSVYSRDLPGNEDAHPQSSIFPLEPGSPLASAGPGTCSPDSFCCSPDSCSGISSPPGPGLDSNCNALTTCQDLPSPGLEEEEDSGEQDLATSELSETEDGRIDAGKAEPSWKINPIWKIDTEKTEAGWKAIENSDSGWKTDENTKSSLKTESGKLASCLNTNSGSKIDAGKIDGGWRGDVSQEPVPHRTITSFHELAQKRKRGPGLPLVPQAKKDRSDWLIVFSPDTELPPTGSLGGSLAPPREGLTLCSSFSRPSLPGCRPRYPPPLHLAPPIPPAAGPPLFPRPPVFRFSADGRPLLEGGGAGAPGSLLLTPLTGWSNSRLQLLGAASPPEEHLLPWEPILLPRGGPPRPPTAPRWTRRPPPPPRQRKTDLGQPRGPRLGPPPLPPWASLRFSLFLGVIASFFPYLVRSSWSFAGVPGAQRLWMAEAQSGTGQLQEQKKGLLIAVSASVDKIISHFGAARNLVQKAQLGDSRLSPDVGHLVLTTLCPALHALVADGLKPFRKDLITGQRRSSPWSVVEASVKPGSCTHSMGSLYSQVSRLAPLSSSRSRFHAFILGLLNTKQLELWFSSLQEDAGLLSLLYLPTGFFSLACGSCPSLSTELLLLLQPLSVLTFHLDLLFEHHNHLPLGLQQAPAPSGPPPALQQTVQAVLQWGGRLAQSLRGTSGEATADSSAPSTRPPPGSWWDQLTQASRVYASGGTEGFPLLRWGPRRHGTTAEGAKEAPPPTEQTTPGRSMWLGRLFGVPGGPSETENGAFKSRRPSSWLPPTVSVLALVKRGTSPETPPEELVDSPASRVQADRAVRALCDHTAAGPDQLSFQRGEVLRVIATVNEDWLRCGRDGVEGLVPVGYTSLVL</sequence>
<dbReference type="InterPro" id="IPR047343">
    <property type="entry name" value="RUSC1_2"/>
</dbReference>
<dbReference type="CDD" id="cd17701">
    <property type="entry name" value="RUN_RUSC1"/>
    <property type="match status" value="1"/>
</dbReference>